<dbReference type="InterPro" id="IPR008271">
    <property type="entry name" value="Ser/Thr_kinase_AS"/>
</dbReference>
<reference evidence="3" key="1">
    <citation type="submission" date="2021-01" db="EMBL/GenBank/DDBJ databases">
        <authorList>
            <person name="Kaushik A."/>
        </authorList>
    </citation>
    <scope>NUCLEOTIDE SEQUENCE</scope>
    <source>
        <strain evidence="3">AG4-R118</strain>
    </source>
</reference>
<dbReference type="InterPro" id="IPR051681">
    <property type="entry name" value="Ser/Thr_Kinases-Pseudokinases"/>
</dbReference>
<dbReference type="PANTHER" id="PTHR44329:SF214">
    <property type="entry name" value="PROTEIN KINASE DOMAIN-CONTAINING PROTEIN"/>
    <property type="match status" value="1"/>
</dbReference>
<sequence>MDIIDPVDLDDAPRSLSYTRRISPDVYRGQLRDGTMVALKAIIRKYSRHSDTLPDTEDILVQKETMQKILDMWAECRHPNIVQLIGKVTFRGKTAIVYGWHEYGSIREYLARHPLTDRYRLCAQICEGVTHLHANGIIHGNLKGEQVLVSADGVPRIIPSPATSTIGIGTVMKCSNRNVSWRAPESICLGSNYTLASDIYALGMEAITWDVPYGADNYMISVHQTVALGKLPPRPKDVVPETEAGNMIWSILCKCWAYNPADRPTASQVCAIVHTVYQSSNGVQFKSPRLVVREDTSIQNLVSYFEQRGLMNYTEILHPASIVTAASVADTALANVYRVELLHHKPIAVKCAKHNTPYKKLKRAARELSCWPSYSHENILPLIGFAVLGGDLAMISPWMNNGCITDYISRNPNCNRLRLCTQLARAIAYLHEQNMVHGDIKGPNVLVSDEGDVQVTDFGVSITDHQEIEFSTTSAGGGTQRWQASSRDFERG</sequence>
<evidence type="ECO:0000313" key="3">
    <source>
        <dbReference type="EMBL" id="CAE6496322.1"/>
    </source>
</evidence>
<accession>A0A8H3H525</accession>
<feature type="domain" description="Protein kinase" evidence="2">
    <location>
        <begin position="1"/>
        <end position="277"/>
    </location>
</feature>
<gene>
    <name evidence="3" type="ORF">RDB_LOCUS147200</name>
</gene>
<feature type="compositionally biased region" description="Polar residues" evidence="1">
    <location>
        <begin position="470"/>
        <end position="486"/>
    </location>
</feature>
<dbReference type="AlphaFoldDB" id="A0A8H3H525"/>
<dbReference type="Pfam" id="PF07714">
    <property type="entry name" value="PK_Tyr_Ser-Thr"/>
    <property type="match status" value="2"/>
</dbReference>
<dbReference type="SMART" id="SM00220">
    <property type="entry name" value="S_TKc"/>
    <property type="match status" value="1"/>
</dbReference>
<dbReference type="SUPFAM" id="SSF56112">
    <property type="entry name" value="Protein kinase-like (PK-like)"/>
    <property type="match status" value="2"/>
</dbReference>
<protein>
    <recommendedName>
        <fullName evidence="2">Protein kinase domain-containing protein</fullName>
    </recommendedName>
</protein>
<feature type="region of interest" description="Disordered" evidence="1">
    <location>
        <begin position="470"/>
        <end position="492"/>
    </location>
</feature>
<proteinExistence type="predicted"/>
<name>A0A8H3H525_9AGAM</name>
<evidence type="ECO:0000313" key="4">
    <source>
        <dbReference type="Proteomes" id="UP000663888"/>
    </source>
</evidence>
<organism evidence="3 4">
    <name type="scientific">Rhizoctonia solani</name>
    <dbReference type="NCBI Taxonomy" id="456999"/>
    <lineage>
        <taxon>Eukaryota</taxon>
        <taxon>Fungi</taxon>
        <taxon>Dikarya</taxon>
        <taxon>Basidiomycota</taxon>
        <taxon>Agaricomycotina</taxon>
        <taxon>Agaricomycetes</taxon>
        <taxon>Cantharellales</taxon>
        <taxon>Ceratobasidiaceae</taxon>
        <taxon>Rhizoctonia</taxon>
    </lineage>
</organism>
<dbReference type="GO" id="GO:0005524">
    <property type="term" value="F:ATP binding"/>
    <property type="evidence" value="ECO:0007669"/>
    <property type="project" value="InterPro"/>
</dbReference>
<comment type="caution">
    <text evidence="3">The sequence shown here is derived from an EMBL/GenBank/DDBJ whole genome shotgun (WGS) entry which is preliminary data.</text>
</comment>
<dbReference type="Proteomes" id="UP000663888">
    <property type="component" value="Unassembled WGS sequence"/>
</dbReference>
<evidence type="ECO:0000259" key="2">
    <source>
        <dbReference type="PROSITE" id="PS50011"/>
    </source>
</evidence>
<dbReference type="Gene3D" id="1.10.510.10">
    <property type="entry name" value="Transferase(Phosphotransferase) domain 1"/>
    <property type="match status" value="2"/>
</dbReference>
<feature type="domain" description="Protein kinase" evidence="2">
    <location>
        <begin position="322"/>
        <end position="492"/>
    </location>
</feature>
<dbReference type="InterPro" id="IPR011009">
    <property type="entry name" value="Kinase-like_dom_sf"/>
</dbReference>
<dbReference type="PROSITE" id="PS50011">
    <property type="entry name" value="PROTEIN_KINASE_DOM"/>
    <property type="match status" value="2"/>
</dbReference>
<dbReference type="EMBL" id="CAJMWX010001562">
    <property type="protein sequence ID" value="CAE6496322.1"/>
    <property type="molecule type" value="Genomic_DNA"/>
</dbReference>
<dbReference type="GO" id="GO:0004674">
    <property type="term" value="F:protein serine/threonine kinase activity"/>
    <property type="evidence" value="ECO:0007669"/>
    <property type="project" value="TreeGrafter"/>
</dbReference>
<dbReference type="CDD" id="cd00180">
    <property type="entry name" value="PKc"/>
    <property type="match status" value="1"/>
</dbReference>
<dbReference type="PROSITE" id="PS00108">
    <property type="entry name" value="PROTEIN_KINASE_ST"/>
    <property type="match status" value="1"/>
</dbReference>
<evidence type="ECO:0000256" key="1">
    <source>
        <dbReference type="SAM" id="MobiDB-lite"/>
    </source>
</evidence>
<dbReference type="InterPro" id="IPR000719">
    <property type="entry name" value="Prot_kinase_dom"/>
</dbReference>
<dbReference type="InterPro" id="IPR001245">
    <property type="entry name" value="Ser-Thr/Tyr_kinase_cat_dom"/>
</dbReference>
<dbReference type="PANTHER" id="PTHR44329">
    <property type="entry name" value="SERINE/THREONINE-PROTEIN KINASE TNNI3K-RELATED"/>
    <property type="match status" value="1"/>
</dbReference>